<keyword evidence="1" id="KW-0732">Signal</keyword>
<dbReference type="Proteomes" id="UP000484164">
    <property type="component" value="Unassembled WGS sequence"/>
</dbReference>
<name>A0A6L3ZF84_9FLAO</name>
<dbReference type="OrthoDB" id="9805434at2"/>
<organism evidence="2 3">
    <name type="scientific">Phaeocystidibacter marisrubri</name>
    <dbReference type="NCBI Taxonomy" id="1577780"/>
    <lineage>
        <taxon>Bacteria</taxon>
        <taxon>Pseudomonadati</taxon>
        <taxon>Bacteroidota</taxon>
        <taxon>Flavobacteriia</taxon>
        <taxon>Flavobacteriales</taxon>
        <taxon>Phaeocystidibacteraceae</taxon>
        <taxon>Phaeocystidibacter</taxon>
    </lineage>
</organism>
<evidence type="ECO:0000313" key="2">
    <source>
        <dbReference type="EMBL" id="KAB2816443.1"/>
    </source>
</evidence>
<evidence type="ECO:0000313" key="3">
    <source>
        <dbReference type="Proteomes" id="UP000484164"/>
    </source>
</evidence>
<dbReference type="AlphaFoldDB" id="A0A6L3ZF84"/>
<comment type="caution">
    <text evidence="2">The sequence shown here is derived from an EMBL/GenBank/DDBJ whole genome shotgun (WGS) entry which is preliminary data.</text>
</comment>
<reference evidence="2 3" key="1">
    <citation type="submission" date="2019-10" db="EMBL/GenBank/DDBJ databases">
        <title>Genome sequence of Phaeocystidibacter marisrubri JCM30614 (type strain).</title>
        <authorList>
            <person name="Bowman J.P."/>
        </authorList>
    </citation>
    <scope>NUCLEOTIDE SEQUENCE [LARGE SCALE GENOMIC DNA]</scope>
    <source>
        <strain evidence="2 3">JCM 30614</strain>
    </source>
</reference>
<accession>A0A6L3ZF84</accession>
<evidence type="ECO:0000256" key="1">
    <source>
        <dbReference type="SAM" id="SignalP"/>
    </source>
</evidence>
<dbReference type="SUPFAM" id="SSF49464">
    <property type="entry name" value="Carboxypeptidase regulatory domain-like"/>
    <property type="match status" value="1"/>
</dbReference>
<gene>
    <name evidence="2" type="ORF">F8C82_12235</name>
</gene>
<protein>
    <submittedName>
        <fullName evidence="2">Uncharacterized protein</fullName>
    </submittedName>
</protein>
<keyword evidence="3" id="KW-1185">Reference proteome</keyword>
<dbReference type="InterPro" id="IPR008969">
    <property type="entry name" value="CarboxyPept-like_regulatory"/>
</dbReference>
<feature type="chain" id="PRO_5026764631" evidence="1">
    <location>
        <begin position="19"/>
        <end position="189"/>
    </location>
</feature>
<sequence length="189" mass="21498">MKWITFIGMLLFCASSWAQGEYHERIVQDIDYPFQYSFRLLHVEDTTTSDLTIVEGEEGSSIFTRGNAGDTLVMVLLEFQNSTTGETFKAMTNFDGGAQIVLSPGKYSLVMSAYGPDTSTLEFEIKKSQQIDLEVHLGLGPDSEMYDIQSKVKLQEEEVHQIMECVRLNPRGYHEACSDPERYVIFRQI</sequence>
<dbReference type="EMBL" id="WBVQ01000002">
    <property type="protein sequence ID" value="KAB2816443.1"/>
    <property type="molecule type" value="Genomic_DNA"/>
</dbReference>
<proteinExistence type="predicted"/>
<feature type="signal peptide" evidence="1">
    <location>
        <begin position="1"/>
        <end position="18"/>
    </location>
</feature>
<dbReference type="RefSeq" id="WP_151693870.1">
    <property type="nucleotide sequence ID" value="NZ_BMGX01000001.1"/>
</dbReference>